<evidence type="ECO:0000256" key="1">
    <source>
        <dbReference type="ARBA" id="ARBA00004613"/>
    </source>
</evidence>
<comment type="subcellular location">
    <subcellularLocation>
        <location evidence="1">Secreted</location>
    </subcellularLocation>
</comment>
<gene>
    <name evidence="4" type="ORF">HCJ96_03305</name>
</gene>
<protein>
    <submittedName>
        <fullName evidence="4">Polysaccharide deacetylase family protein</fullName>
    </submittedName>
</protein>
<name>A0ABX1R0R7_9ALTE</name>
<dbReference type="CDD" id="cd10918">
    <property type="entry name" value="CE4_NodB_like_5s_6s"/>
    <property type="match status" value="1"/>
</dbReference>
<dbReference type="SUPFAM" id="SSF88713">
    <property type="entry name" value="Glycoside hydrolase/deacetylase"/>
    <property type="match status" value="1"/>
</dbReference>
<reference evidence="4 5" key="1">
    <citation type="submission" date="2020-03" db="EMBL/GenBank/DDBJ databases">
        <title>Alteromonas ponticola sp. nov., isolated from seawater.</title>
        <authorList>
            <person name="Yoon J.-H."/>
            <person name="Kim Y.-O."/>
        </authorList>
    </citation>
    <scope>NUCLEOTIDE SEQUENCE [LARGE SCALE GENOMIC DNA]</scope>
    <source>
        <strain evidence="4 5">MYP5</strain>
    </source>
</reference>
<accession>A0ABX1R0R7</accession>
<comment type="caution">
    <text evidence="4">The sequence shown here is derived from an EMBL/GenBank/DDBJ whole genome shotgun (WGS) entry which is preliminary data.</text>
</comment>
<dbReference type="PANTHER" id="PTHR34216:SF3">
    <property type="entry name" value="POLY-BETA-1,6-N-ACETYL-D-GLUCOSAMINE N-DEACETYLASE"/>
    <property type="match status" value="1"/>
</dbReference>
<dbReference type="Gene3D" id="3.20.20.370">
    <property type="entry name" value="Glycoside hydrolase/deacetylase"/>
    <property type="match status" value="1"/>
</dbReference>
<dbReference type="InterPro" id="IPR002509">
    <property type="entry name" value="NODB_dom"/>
</dbReference>
<dbReference type="Proteomes" id="UP000709336">
    <property type="component" value="Unassembled WGS sequence"/>
</dbReference>
<dbReference type="RefSeq" id="WP_169209625.1">
    <property type="nucleotide sequence ID" value="NZ_JAATNW010000002.1"/>
</dbReference>
<dbReference type="Pfam" id="PF01522">
    <property type="entry name" value="Polysacc_deac_1"/>
    <property type="match status" value="1"/>
</dbReference>
<evidence type="ECO:0000313" key="4">
    <source>
        <dbReference type="EMBL" id="NMH59046.1"/>
    </source>
</evidence>
<keyword evidence="5" id="KW-1185">Reference proteome</keyword>
<dbReference type="PROSITE" id="PS51677">
    <property type="entry name" value="NODB"/>
    <property type="match status" value="1"/>
</dbReference>
<keyword evidence="2" id="KW-0732">Signal</keyword>
<dbReference type="InterPro" id="IPR051398">
    <property type="entry name" value="Polysacch_Deacetylase"/>
</dbReference>
<evidence type="ECO:0000313" key="5">
    <source>
        <dbReference type="Proteomes" id="UP000709336"/>
    </source>
</evidence>
<dbReference type="EMBL" id="JAATNW010000002">
    <property type="protein sequence ID" value="NMH59046.1"/>
    <property type="molecule type" value="Genomic_DNA"/>
</dbReference>
<sequence>MKKLIKKCLQSLAGTVGWQLAKAGDKKLIILMYHRVLPANDPRYRFEEPGMVVTDSTFKMHMEVLANERIPVLTVDDWVNSDDKDKPQLAIAITFDDGWLDNFEYAFPVLKEYKFVSTLYVVTDYLAQPAPFWPNKVLRLLLDENSKPDETWSDLLNLLNHQPNVPLSRDEAAACIKTLKQHSDQTIYAALNNISSSGMHQVEMMSQSQISQAQQEYGVTVGCHTRKHMRLIEGLPQSVLSAEIVESKSILSEISNEHAHSFCFPNGDYSDSALALVRQHYANAVTTKRGHNRVGCDVHQLVRIGVHNDISNTPLKFKARLSSYI</sequence>
<evidence type="ECO:0000256" key="2">
    <source>
        <dbReference type="ARBA" id="ARBA00022729"/>
    </source>
</evidence>
<organism evidence="4 5">
    <name type="scientific">Alteromonas ponticola</name>
    <dbReference type="NCBI Taxonomy" id="2720613"/>
    <lineage>
        <taxon>Bacteria</taxon>
        <taxon>Pseudomonadati</taxon>
        <taxon>Pseudomonadota</taxon>
        <taxon>Gammaproteobacteria</taxon>
        <taxon>Alteromonadales</taxon>
        <taxon>Alteromonadaceae</taxon>
        <taxon>Alteromonas/Salinimonas group</taxon>
        <taxon>Alteromonas</taxon>
    </lineage>
</organism>
<dbReference type="PANTHER" id="PTHR34216">
    <property type="match status" value="1"/>
</dbReference>
<feature type="domain" description="NodB homology" evidence="3">
    <location>
        <begin position="89"/>
        <end position="325"/>
    </location>
</feature>
<evidence type="ECO:0000259" key="3">
    <source>
        <dbReference type="PROSITE" id="PS51677"/>
    </source>
</evidence>
<proteinExistence type="predicted"/>
<dbReference type="InterPro" id="IPR011330">
    <property type="entry name" value="Glyco_hydro/deAcase_b/a-brl"/>
</dbReference>